<evidence type="ECO:0000256" key="2">
    <source>
        <dbReference type="SAM" id="Phobius"/>
    </source>
</evidence>
<evidence type="ECO:0000313" key="4">
    <source>
        <dbReference type="Proteomes" id="UP000747542"/>
    </source>
</evidence>
<gene>
    <name evidence="3" type="ORF">Hamer_G021611</name>
</gene>
<dbReference type="Proteomes" id="UP000747542">
    <property type="component" value="Unassembled WGS sequence"/>
</dbReference>
<name>A0A8J5JN17_HOMAM</name>
<reference evidence="3" key="1">
    <citation type="journal article" date="2021" name="Sci. Adv.">
        <title>The American lobster genome reveals insights on longevity, neural, and immune adaptations.</title>
        <authorList>
            <person name="Polinski J.M."/>
            <person name="Zimin A.V."/>
            <person name="Clark K.F."/>
            <person name="Kohn A.B."/>
            <person name="Sadowski N."/>
            <person name="Timp W."/>
            <person name="Ptitsyn A."/>
            <person name="Khanna P."/>
            <person name="Romanova D.Y."/>
            <person name="Williams P."/>
            <person name="Greenwood S.J."/>
            <person name="Moroz L.L."/>
            <person name="Walt D.R."/>
            <person name="Bodnar A.G."/>
        </authorList>
    </citation>
    <scope>NUCLEOTIDE SEQUENCE</scope>
    <source>
        <strain evidence="3">GMGI-L3</strain>
    </source>
</reference>
<dbReference type="Pfam" id="PF16054">
    <property type="entry name" value="TMEM72"/>
    <property type="match status" value="1"/>
</dbReference>
<dbReference type="InterPro" id="IPR032055">
    <property type="entry name" value="TMEM72"/>
</dbReference>
<keyword evidence="2" id="KW-1133">Transmembrane helix</keyword>
<evidence type="ECO:0000256" key="1">
    <source>
        <dbReference type="SAM" id="Coils"/>
    </source>
</evidence>
<proteinExistence type="predicted"/>
<organism evidence="3 4">
    <name type="scientific">Homarus americanus</name>
    <name type="common">American lobster</name>
    <dbReference type="NCBI Taxonomy" id="6706"/>
    <lineage>
        <taxon>Eukaryota</taxon>
        <taxon>Metazoa</taxon>
        <taxon>Ecdysozoa</taxon>
        <taxon>Arthropoda</taxon>
        <taxon>Crustacea</taxon>
        <taxon>Multicrustacea</taxon>
        <taxon>Malacostraca</taxon>
        <taxon>Eumalacostraca</taxon>
        <taxon>Eucarida</taxon>
        <taxon>Decapoda</taxon>
        <taxon>Pleocyemata</taxon>
        <taxon>Astacidea</taxon>
        <taxon>Nephropoidea</taxon>
        <taxon>Nephropidae</taxon>
        <taxon>Homarus</taxon>
    </lineage>
</organism>
<sequence length="129" mass="14312">MRNETSRVLGCWSVVLWLDTWKKSLIYWAAAAAILLSPHTLWLTSVSGGLLIGLGVFHLLLLYKMKLEAKEALLEAKEDSYDRYEDEMDAEVAEGVNTAASCHDSTLKMLPRLSAALLADYAFFVSLTG</sequence>
<keyword evidence="2 3" id="KW-0812">Transmembrane</keyword>
<dbReference type="PANTHER" id="PTHR28474">
    <property type="entry name" value="TRANSMEMBRANE PROTEIN 72"/>
    <property type="match status" value="1"/>
</dbReference>
<feature type="coiled-coil region" evidence="1">
    <location>
        <begin position="67"/>
        <end position="94"/>
    </location>
</feature>
<protein>
    <submittedName>
        <fullName evidence="3">Putative Transmembrane protein family 72-containing protein</fullName>
    </submittedName>
</protein>
<evidence type="ECO:0000313" key="3">
    <source>
        <dbReference type="EMBL" id="KAG7160680.1"/>
    </source>
</evidence>
<keyword evidence="4" id="KW-1185">Reference proteome</keyword>
<comment type="caution">
    <text evidence="3">The sequence shown here is derived from an EMBL/GenBank/DDBJ whole genome shotgun (WGS) entry which is preliminary data.</text>
</comment>
<feature type="transmembrane region" description="Helical" evidence="2">
    <location>
        <begin position="41"/>
        <end position="63"/>
    </location>
</feature>
<keyword evidence="2" id="KW-0472">Membrane</keyword>
<dbReference type="EMBL" id="JAHLQT010031003">
    <property type="protein sequence ID" value="KAG7160680.1"/>
    <property type="molecule type" value="Genomic_DNA"/>
</dbReference>
<dbReference type="AlphaFoldDB" id="A0A8J5JN17"/>
<keyword evidence="1" id="KW-0175">Coiled coil</keyword>
<accession>A0A8J5JN17</accession>
<dbReference type="PANTHER" id="PTHR28474:SF1">
    <property type="entry name" value="TRANSMEMBRANE PROTEIN 72"/>
    <property type="match status" value="1"/>
</dbReference>